<keyword evidence="3" id="KW-0963">Cytoplasm</keyword>
<evidence type="ECO:0000256" key="3">
    <source>
        <dbReference type="HAMAP-Rule" id="MF_01385"/>
    </source>
</evidence>
<dbReference type="EMBL" id="JACFXV010000044">
    <property type="protein sequence ID" value="MBA5777067.1"/>
    <property type="molecule type" value="Genomic_DNA"/>
</dbReference>
<gene>
    <name evidence="3" type="primary">ureF</name>
    <name evidence="4" type="ORF">H2509_07980</name>
</gene>
<organism evidence="4 5">
    <name type="scientific">Stappia albiluteola</name>
    <dbReference type="NCBI Taxonomy" id="2758565"/>
    <lineage>
        <taxon>Bacteria</taxon>
        <taxon>Pseudomonadati</taxon>
        <taxon>Pseudomonadota</taxon>
        <taxon>Alphaproteobacteria</taxon>
        <taxon>Hyphomicrobiales</taxon>
        <taxon>Stappiaceae</taxon>
        <taxon>Stappia</taxon>
    </lineage>
</organism>
<protein>
    <recommendedName>
        <fullName evidence="3">Urease accessory protein UreF</fullName>
    </recommendedName>
</protein>
<evidence type="ECO:0000256" key="2">
    <source>
        <dbReference type="ARBA" id="ARBA00023186"/>
    </source>
</evidence>
<comment type="subunit">
    <text evidence="3">UreD, UreF and UreG form a complex that acts as a GTP-hydrolysis-dependent molecular chaperone, activating the urease apoprotein by helping to assemble the nickel containing metallocenter of UreC. The UreE protein probably delivers the nickel.</text>
</comment>
<dbReference type="PANTHER" id="PTHR33620">
    <property type="entry name" value="UREASE ACCESSORY PROTEIN F"/>
    <property type="match status" value="1"/>
</dbReference>
<dbReference type="PIRSF" id="PIRSF009467">
    <property type="entry name" value="Ureas_acces_UreF"/>
    <property type="match status" value="1"/>
</dbReference>
<comment type="caution">
    <text evidence="4">The sequence shown here is derived from an EMBL/GenBank/DDBJ whole genome shotgun (WGS) entry which is preliminary data.</text>
</comment>
<dbReference type="Pfam" id="PF01730">
    <property type="entry name" value="UreF"/>
    <property type="match status" value="1"/>
</dbReference>
<proteinExistence type="inferred from homology"/>
<dbReference type="InterPro" id="IPR002639">
    <property type="entry name" value="UreF"/>
</dbReference>
<evidence type="ECO:0000313" key="5">
    <source>
        <dbReference type="Proteomes" id="UP000541109"/>
    </source>
</evidence>
<keyword evidence="5" id="KW-1185">Reference proteome</keyword>
<name>A0A839AE31_9HYPH</name>
<dbReference type="AlphaFoldDB" id="A0A839AE31"/>
<reference evidence="4 5" key="1">
    <citation type="submission" date="2020-07" db="EMBL/GenBank/DDBJ databases">
        <title>Stappia sp., F7233, whole genome shotgun sequencing project.</title>
        <authorList>
            <person name="Jiang S."/>
            <person name="Liu Z.W."/>
            <person name="Du Z.J."/>
        </authorList>
    </citation>
    <scope>NUCLEOTIDE SEQUENCE [LARGE SCALE GENOMIC DNA]</scope>
    <source>
        <strain evidence="4 5">F7233</strain>
    </source>
</reference>
<dbReference type="GO" id="GO:0016151">
    <property type="term" value="F:nickel cation binding"/>
    <property type="evidence" value="ECO:0007669"/>
    <property type="project" value="UniProtKB-UniRule"/>
</dbReference>
<dbReference type="Gene3D" id="1.10.4190.10">
    <property type="entry name" value="Urease accessory protein UreF"/>
    <property type="match status" value="1"/>
</dbReference>
<dbReference type="HAMAP" id="MF_01385">
    <property type="entry name" value="UreF"/>
    <property type="match status" value="1"/>
</dbReference>
<comment type="subcellular location">
    <subcellularLocation>
        <location evidence="3">Cytoplasm</location>
    </subcellularLocation>
</comment>
<dbReference type="Proteomes" id="UP000541109">
    <property type="component" value="Unassembled WGS sequence"/>
</dbReference>
<keyword evidence="2 3" id="KW-0143">Chaperone</keyword>
<evidence type="ECO:0000313" key="4">
    <source>
        <dbReference type="EMBL" id="MBA5777067.1"/>
    </source>
</evidence>
<comment type="function">
    <text evidence="3">Required for maturation of urease via the functional incorporation of the urease nickel metallocenter.</text>
</comment>
<dbReference type="GO" id="GO:0005737">
    <property type="term" value="C:cytoplasm"/>
    <property type="evidence" value="ECO:0007669"/>
    <property type="project" value="UniProtKB-SubCell"/>
</dbReference>
<dbReference type="PANTHER" id="PTHR33620:SF1">
    <property type="entry name" value="UREASE ACCESSORY PROTEIN F"/>
    <property type="match status" value="1"/>
</dbReference>
<sequence length="237" mass="24891">MGIITGTTMTTEAGGALYRLMTWLSPSYPVGAFAYSQGLEGAVTLGHVHDRHSAGEFISESLDCGALWSDAVILAASHKAAAAQDWPALKEINGFARAFLLTAELKLESLSLGRAFLDTTAEAWPTSMLHRLRQGVLGEIAYPVAVASAAAGHGIALTQTLEACLHAGVANLVSAAIRLVPLGQSEGQSIIAGLEGKIRAVAERAMTTEIEDLATASFAAEISSMLHETQTTRLFRS</sequence>
<keyword evidence="1 3" id="KW-0996">Nickel insertion</keyword>
<comment type="similarity">
    <text evidence="3">Belongs to the UreF family.</text>
</comment>
<evidence type="ECO:0000256" key="1">
    <source>
        <dbReference type="ARBA" id="ARBA00022988"/>
    </source>
</evidence>
<accession>A0A839AE31</accession>
<dbReference type="InterPro" id="IPR038277">
    <property type="entry name" value="UreF_sf"/>
</dbReference>